<name>A0ABP9C2R4_9PSEU</name>
<dbReference type="SUPFAM" id="SSF56601">
    <property type="entry name" value="beta-lactamase/transpeptidase-like"/>
    <property type="match status" value="1"/>
</dbReference>
<feature type="region of interest" description="Disordered" evidence="1">
    <location>
        <begin position="101"/>
        <end position="142"/>
    </location>
</feature>
<gene>
    <name evidence="3" type="ORF">GCM10023200_46790</name>
</gene>
<evidence type="ECO:0000313" key="3">
    <source>
        <dbReference type="EMBL" id="GAA4804132.1"/>
    </source>
</evidence>
<dbReference type="EMBL" id="BAABHO010000047">
    <property type="protein sequence ID" value="GAA4804132.1"/>
    <property type="molecule type" value="Genomic_DNA"/>
</dbReference>
<feature type="signal peptide" evidence="2">
    <location>
        <begin position="1"/>
        <end position="22"/>
    </location>
</feature>
<dbReference type="PROSITE" id="PS51257">
    <property type="entry name" value="PROKAR_LIPOPROTEIN"/>
    <property type="match status" value="1"/>
</dbReference>
<comment type="caution">
    <text evidence="3">The sequence shown here is derived from an EMBL/GenBank/DDBJ whole genome shotgun (WGS) entry which is preliminary data.</text>
</comment>
<evidence type="ECO:0000256" key="2">
    <source>
        <dbReference type="SAM" id="SignalP"/>
    </source>
</evidence>
<proteinExistence type="predicted"/>
<keyword evidence="2" id="KW-0732">Signal</keyword>
<feature type="chain" id="PRO_5046493368" description="Serine hydrolase" evidence="2">
    <location>
        <begin position="23"/>
        <end position="388"/>
    </location>
</feature>
<keyword evidence="4" id="KW-1185">Reference proteome</keyword>
<reference evidence="4" key="1">
    <citation type="journal article" date="2019" name="Int. J. Syst. Evol. Microbiol.">
        <title>The Global Catalogue of Microorganisms (GCM) 10K type strain sequencing project: providing services to taxonomists for standard genome sequencing and annotation.</title>
        <authorList>
            <consortium name="The Broad Institute Genomics Platform"/>
            <consortium name="The Broad Institute Genome Sequencing Center for Infectious Disease"/>
            <person name="Wu L."/>
            <person name="Ma J."/>
        </authorList>
    </citation>
    <scope>NUCLEOTIDE SEQUENCE [LARGE SCALE GENOMIC DNA]</scope>
    <source>
        <strain evidence="4">JCM 17979</strain>
    </source>
</reference>
<dbReference type="Proteomes" id="UP001500928">
    <property type="component" value="Unassembled WGS sequence"/>
</dbReference>
<feature type="compositionally biased region" description="Pro residues" evidence="1">
    <location>
        <begin position="118"/>
        <end position="140"/>
    </location>
</feature>
<protein>
    <recommendedName>
        <fullName evidence="5">Serine hydrolase</fullName>
    </recommendedName>
</protein>
<dbReference type="RefSeq" id="WP_345421201.1">
    <property type="nucleotide sequence ID" value="NZ_BAABHO010000047.1"/>
</dbReference>
<accession>A0ABP9C2R4</accession>
<sequence>MTTLWRPLVALLLLAVAAGCSAPARPQSPPQPRRRDGSEHVVSGTVVAEQAGRWTVRAGATTYTVTLTPQTAFGTSRQPQPVTAFPVGAQVRVHGTVTGPGAITARRVSPPLRGTRPPGTPAPPTTAVPTPSPTPGPAPTAVPAADVPAAVSAADAVAGRHPGTMLGVAVADGTDGPVTLGTDGARPFESASVVKLYTVVDVLHRAETGATLTPADTDDVQAALTRSDDGAMDDLWERWGDVATVEDVVSLAHLQDTQPPSDTGEWGETTTSARDVLAVYRYALTALDAPDRATVTGALGDAAPSGADGFDQSFGLLETPRPAGVEAKQGWMQDGPLFLHTTGRPAATSPYLVAVLSEQPADDSWDTARATLDDATHALVGGLAAPAA</sequence>
<dbReference type="Gene3D" id="3.40.710.10">
    <property type="entry name" value="DD-peptidase/beta-lactamase superfamily"/>
    <property type="match status" value="1"/>
</dbReference>
<dbReference type="InterPro" id="IPR012338">
    <property type="entry name" value="Beta-lactam/transpept-like"/>
</dbReference>
<evidence type="ECO:0008006" key="5">
    <source>
        <dbReference type="Google" id="ProtNLM"/>
    </source>
</evidence>
<evidence type="ECO:0000313" key="4">
    <source>
        <dbReference type="Proteomes" id="UP001500928"/>
    </source>
</evidence>
<evidence type="ECO:0000256" key="1">
    <source>
        <dbReference type="SAM" id="MobiDB-lite"/>
    </source>
</evidence>
<organism evidence="3 4">
    <name type="scientific">Actinomycetospora chlora</name>
    <dbReference type="NCBI Taxonomy" id="663608"/>
    <lineage>
        <taxon>Bacteria</taxon>
        <taxon>Bacillati</taxon>
        <taxon>Actinomycetota</taxon>
        <taxon>Actinomycetes</taxon>
        <taxon>Pseudonocardiales</taxon>
        <taxon>Pseudonocardiaceae</taxon>
        <taxon>Actinomycetospora</taxon>
    </lineage>
</organism>
<feature type="region of interest" description="Disordered" evidence="1">
    <location>
        <begin position="21"/>
        <end position="42"/>
    </location>
</feature>